<sequence length="167" mass="18550">MQDKELMRLLGLGSLIPSSIVRLASSKKDLKELLPVLNSACRGRSFCQVFNPEAIIDEAHLQLAYINAMAAFDEKRNMSKSMQIEMLLFAAMTRQINEAIKAVGAKSSRRLLLFCSDKKTFDKIKSNFSAFEEFRPTPMHSKSAMAALGIKSMEQMSNAIAVTGLQV</sequence>
<dbReference type="InterPro" id="IPR013926">
    <property type="entry name" value="CGI121/TPRKB"/>
</dbReference>
<accession>C7DIR3</accession>
<dbReference type="AlphaFoldDB" id="C7DIR3"/>
<evidence type="ECO:0000313" key="3">
    <source>
        <dbReference type="Proteomes" id="UP000332487"/>
    </source>
</evidence>
<dbReference type="EMBL" id="GG697241">
    <property type="protein sequence ID" value="EET89837.1"/>
    <property type="molecule type" value="Genomic_DNA"/>
</dbReference>
<evidence type="ECO:0000313" key="2">
    <source>
        <dbReference type="EMBL" id="EET89837.1"/>
    </source>
</evidence>
<dbReference type="Gene3D" id="3.30.2380.10">
    <property type="entry name" value="CGI121/TPRKB"/>
    <property type="match status" value="1"/>
</dbReference>
<dbReference type="InterPro" id="IPR036504">
    <property type="entry name" value="CGI121/TPRKB_sf"/>
</dbReference>
<proteinExistence type="inferred from homology"/>
<dbReference type="NCBIfam" id="NF011465">
    <property type="entry name" value="PRK14886.1-1"/>
    <property type="match status" value="1"/>
</dbReference>
<comment type="similarity">
    <text evidence="1">Belongs to the CGI121/TPRKB family.</text>
</comment>
<reference evidence="2 3" key="2">
    <citation type="journal article" date="2010" name="Proc. Natl. Acad. Sci. U.S.A.">
        <title>Enigmatic, ultrasmall, uncultivated Archaea.</title>
        <authorList>
            <person name="Baker B.J."/>
            <person name="Comolli L.R."/>
            <person name="Dick G.J."/>
            <person name="Hauser L.J."/>
            <person name="Hyatt D."/>
            <person name="Dill B.D."/>
            <person name="Land M.L."/>
            <person name="Verberkmoes N.C."/>
            <person name="Hettich R.L."/>
            <person name="Banfield J.F."/>
        </authorList>
    </citation>
    <scope>NUCLEOTIDE SEQUENCE [LARGE SCALE GENOMIC DNA]</scope>
    <source>
        <strain evidence="2">ARMAN-2</strain>
    </source>
</reference>
<dbReference type="Pfam" id="PF08617">
    <property type="entry name" value="CGI-121"/>
    <property type="match status" value="1"/>
</dbReference>
<dbReference type="Proteomes" id="UP000332487">
    <property type="component" value="Unassembled WGS sequence"/>
</dbReference>
<organism evidence="2 3">
    <name type="scientific">Candidatus Micrarchaeum acidiphilum ARMAN-2</name>
    <dbReference type="NCBI Taxonomy" id="425595"/>
    <lineage>
        <taxon>Archaea</taxon>
        <taxon>Candidatus Micrarchaeota</taxon>
        <taxon>Candidatus Micrarchaeia</taxon>
        <taxon>Candidatus Micrarchaeales</taxon>
        <taxon>Candidatus Micrarchaeaceae</taxon>
        <taxon>Candidatus Micrarchaeum</taxon>
    </lineage>
</organism>
<keyword evidence="3" id="KW-1185">Reference proteome</keyword>
<gene>
    <name evidence="2" type="ORF">UNLARM2_0951</name>
</gene>
<protein>
    <submittedName>
        <fullName evidence="2">Uncharacterized protein</fullName>
    </submittedName>
</protein>
<reference evidence="2 3" key="1">
    <citation type="journal article" date="2009" name="Genome Biol.">
        <title>Community-wide analysis of microbial genome sequence signatures.</title>
        <authorList>
            <person name="Dick G.J."/>
            <person name="Andersson A.F."/>
            <person name="Baker B.J."/>
            <person name="Simmons S.L."/>
            <person name="Thomas B.C."/>
            <person name="Yelton A.P."/>
            <person name="Banfield J.F."/>
        </authorList>
    </citation>
    <scope>NUCLEOTIDE SEQUENCE [LARGE SCALE GENOMIC DNA]</scope>
    <source>
        <strain evidence="2">ARMAN-2</strain>
    </source>
</reference>
<evidence type="ECO:0000256" key="1">
    <source>
        <dbReference type="ARBA" id="ARBA00005546"/>
    </source>
</evidence>
<name>C7DIR3_MICA2</name>
<dbReference type="SUPFAM" id="SSF143870">
    <property type="entry name" value="PF0523-like"/>
    <property type="match status" value="1"/>
</dbReference>